<dbReference type="AlphaFoldDB" id="A0A952FHK2"/>
<evidence type="ECO:0000313" key="3">
    <source>
        <dbReference type="Proteomes" id="UP000700706"/>
    </source>
</evidence>
<evidence type="ECO:0000313" key="2">
    <source>
        <dbReference type="EMBL" id="MBW8724511.1"/>
    </source>
</evidence>
<dbReference type="EMBL" id="JAEKLZ010000112">
    <property type="protein sequence ID" value="MBW8724511.1"/>
    <property type="molecule type" value="Genomic_DNA"/>
</dbReference>
<sequence>MACAFLAACGTMGGTTNPSSPAGATADNTARTPEQRRLREQAETSTKTIVEGVAVGAAVGLAGAAIADLAGADVDAGTYAMAAAGGAALGGLAGAYVDQKQKEYATLEDQLDSVISDAKAKNAQTKDLNATMQTVLDQHKRELTRLRSGVKKGTATQAELDTELASARADKDVMDKAVAGSRENLKIFSDARTSFKAKATTAQDQSRVTQLDREIRTLSGRIDSMSGVVDNLSRRI</sequence>
<evidence type="ECO:0008006" key="4">
    <source>
        <dbReference type="Google" id="ProtNLM"/>
    </source>
</evidence>
<feature type="region of interest" description="Disordered" evidence="1">
    <location>
        <begin position="16"/>
        <end position="42"/>
    </location>
</feature>
<accession>A0A952FHK2</accession>
<dbReference type="Proteomes" id="UP000700706">
    <property type="component" value="Unassembled WGS sequence"/>
</dbReference>
<proteinExistence type="predicted"/>
<feature type="compositionally biased region" description="Polar residues" evidence="1">
    <location>
        <begin position="16"/>
        <end position="32"/>
    </location>
</feature>
<gene>
    <name evidence="2" type="ORF">JF625_05055</name>
</gene>
<organism evidence="2 3">
    <name type="scientific">Inquilinus limosus</name>
    <dbReference type="NCBI Taxonomy" id="171674"/>
    <lineage>
        <taxon>Bacteria</taxon>
        <taxon>Pseudomonadati</taxon>
        <taxon>Pseudomonadota</taxon>
        <taxon>Alphaproteobacteria</taxon>
        <taxon>Rhodospirillales</taxon>
        <taxon>Rhodospirillaceae</taxon>
        <taxon>Inquilinus</taxon>
    </lineage>
</organism>
<evidence type="ECO:0000256" key="1">
    <source>
        <dbReference type="SAM" id="MobiDB-lite"/>
    </source>
</evidence>
<reference evidence="2" key="1">
    <citation type="submission" date="2020-06" db="EMBL/GenBank/DDBJ databases">
        <title>Stable isotope informed genome-resolved metagenomics uncovers potential trophic interactions in rhizosphere soil.</title>
        <authorList>
            <person name="Starr E.P."/>
            <person name="Shi S."/>
            <person name="Blazewicz S.J."/>
            <person name="Koch B.J."/>
            <person name="Probst A.J."/>
            <person name="Hungate B.A."/>
            <person name="Pett-Ridge J."/>
            <person name="Firestone M.K."/>
            <person name="Banfield J.F."/>
        </authorList>
    </citation>
    <scope>NUCLEOTIDE SEQUENCE</scope>
    <source>
        <strain evidence="2">YM_69_17</strain>
    </source>
</reference>
<comment type="caution">
    <text evidence="2">The sequence shown here is derived from an EMBL/GenBank/DDBJ whole genome shotgun (WGS) entry which is preliminary data.</text>
</comment>
<feature type="compositionally biased region" description="Basic and acidic residues" evidence="1">
    <location>
        <begin position="33"/>
        <end position="42"/>
    </location>
</feature>
<protein>
    <recommendedName>
        <fullName evidence="4">Glycine zipper domain-containing protein</fullName>
    </recommendedName>
</protein>
<name>A0A952FHK2_9PROT</name>